<keyword evidence="7" id="KW-1185">Reference proteome</keyword>
<dbReference type="SUPFAM" id="SSF52540">
    <property type="entry name" value="P-loop containing nucleoside triphosphate hydrolases"/>
    <property type="match status" value="1"/>
</dbReference>
<dbReference type="AlphaFoldDB" id="A0A0D2A437"/>
<evidence type="ECO:0000256" key="2">
    <source>
        <dbReference type="PROSITE-ProRule" id="PRU00168"/>
    </source>
</evidence>
<dbReference type="HOGENOM" id="CLU_005431_1_0_1"/>
<feature type="domain" description="Ras-GEF" evidence="4">
    <location>
        <begin position="697"/>
        <end position="948"/>
    </location>
</feature>
<dbReference type="Pfam" id="PF00617">
    <property type="entry name" value="RasGEF"/>
    <property type="match status" value="1"/>
</dbReference>
<sequence length="973" mass="108569">MPTTGRAAVSSSARHTRKTSHSVSEHQHHRREKTKSSPSYVQRPHDRESPLFTSIQGAGVDQPHATERPFKTRAHSAPQIPKSSHLPASASAGADEDFAEAAEDDAGLFDDDLSDDEAIADDPFFQRFSLPQIDMHNDYRSTFLNSADMSDEDTEGPLSPTSTLVQARPDSTVEPLQSPLAPQTPSPSPWPENSGRLQEINIAVVGSPHVGKSAFVQKAFNLQSPPTAAISSRKMSIDGNVYVVRLIELSFSELDLDNESRICWPDTVNGQPMPYIDGAFTLYDVMNKESLVQVPETLSGIYNASIPFILVACKCDFPSTHRLVDPAGVEKRAKALIGDITAFQTSKAQPDSQKRCVAVLLRAIVSMRNQRIALAAAARRRANSSAVKRVSPQPNTFKHARASSEFTGSMHRSQHSTGSSNRAPSPGRLASKSKSSMALPLLNTSHSSLLKEAGYASEDQERYSSAEEDQANPMDKPLPTPVEVGFTFDQLVDRLLAQPMTKNDHKFASVFLALYRNFASPGRLLESVIERFDSLKAQPLAEMSRIAAQQRYLSIIEQWIGAYPGDFAFPRTRQTLEAFVSRISSERIFAVDAREIAADLEAVVEDDDTNWAYCDSNRCKKYDSGNGMAKNMAALSVLDQTPANLTTLRQPSGVHNSSTSATLLQIVYNAERAAKLLTPTGMRELTKLQWHMLMEQPDDVIAKELTRMDSIMFTSIRPRDLVRYVSLNAEAKKRYRSLENVHRMIEHFNYLADWVINLILLRDKPKHRALMLEKFYRVARELRKLNNYNSLAAVVSGINNSAIFRLQATKELISPEATKDFRRLEVLMSPQKSHAAYRLAWENTSGERIPYLPLHKRDLVSASEGNRTFVGEDPKRQDDALGEDDPEARINWKKFEIMGEVIVSVQRAQGVQYEPFKVCEEVRSLVCDTALQRDEDAIYDRSCQVEPSGNNARRRFQWFPGTTVIGPSVFPNV</sequence>
<evidence type="ECO:0000256" key="3">
    <source>
        <dbReference type="SAM" id="MobiDB-lite"/>
    </source>
</evidence>
<evidence type="ECO:0008006" key="8">
    <source>
        <dbReference type="Google" id="ProtNLM"/>
    </source>
</evidence>
<keyword evidence="1 2" id="KW-0344">Guanine-nucleotide releasing factor</keyword>
<dbReference type="Gene3D" id="1.10.840.10">
    <property type="entry name" value="Ras guanine-nucleotide exchange factors catalytic domain"/>
    <property type="match status" value="1"/>
</dbReference>
<dbReference type="CDD" id="cd06224">
    <property type="entry name" value="REM"/>
    <property type="match status" value="1"/>
</dbReference>
<dbReference type="PROSITE" id="PS50212">
    <property type="entry name" value="RASGEF_NTER"/>
    <property type="match status" value="1"/>
</dbReference>
<feature type="region of interest" description="Disordered" evidence="3">
    <location>
        <begin position="1"/>
        <end position="99"/>
    </location>
</feature>
<dbReference type="InterPro" id="IPR027417">
    <property type="entry name" value="P-loop_NTPase"/>
</dbReference>
<proteinExistence type="predicted"/>
<dbReference type="Proteomes" id="UP000053259">
    <property type="component" value="Unassembled WGS sequence"/>
</dbReference>
<dbReference type="SUPFAM" id="SSF48366">
    <property type="entry name" value="Ras GEF"/>
    <property type="match status" value="1"/>
</dbReference>
<dbReference type="InterPro" id="IPR023578">
    <property type="entry name" value="Ras_GEF_dom_sf"/>
</dbReference>
<feature type="region of interest" description="Disordered" evidence="3">
    <location>
        <begin position="384"/>
        <end position="434"/>
    </location>
</feature>
<feature type="compositionally biased region" description="Polar residues" evidence="3">
    <location>
        <begin position="1"/>
        <end position="13"/>
    </location>
</feature>
<feature type="region of interest" description="Disordered" evidence="3">
    <location>
        <begin position="453"/>
        <end position="478"/>
    </location>
</feature>
<dbReference type="STRING" id="253628.A0A0D2A437"/>
<dbReference type="PANTHER" id="PTHR23113">
    <property type="entry name" value="GUANINE NUCLEOTIDE EXCHANGE FACTOR"/>
    <property type="match status" value="1"/>
</dbReference>
<dbReference type="OrthoDB" id="28357at2759"/>
<dbReference type="EMBL" id="KN847556">
    <property type="protein sequence ID" value="KIW01235.1"/>
    <property type="molecule type" value="Genomic_DNA"/>
</dbReference>
<dbReference type="InterPro" id="IPR008937">
    <property type="entry name" value="Ras-like_GEF"/>
</dbReference>
<name>A0A0D2A437_9PEZI</name>
<feature type="region of interest" description="Disordered" evidence="3">
    <location>
        <begin position="147"/>
        <end position="194"/>
    </location>
</feature>
<feature type="domain" description="N-terminal Ras-GEF" evidence="5">
    <location>
        <begin position="479"/>
        <end position="608"/>
    </location>
</feature>
<dbReference type="InParanoid" id="A0A0D2A437"/>
<dbReference type="GeneID" id="27315251"/>
<feature type="compositionally biased region" description="Polar residues" evidence="3">
    <location>
        <begin position="404"/>
        <end position="423"/>
    </location>
</feature>
<dbReference type="GO" id="GO:0005085">
    <property type="term" value="F:guanyl-nucleotide exchange factor activity"/>
    <property type="evidence" value="ECO:0007669"/>
    <property type="project" value="UniProtKB-KW"/>
</dbReference>
<evidence type="ECO:0000259" key="4">
    <source>
        <dbReference type="PROSITE" id="PS50009"/>
    </source>
</evidence>
<dbReference type="InterPro" id="IPR036964">
    <property type="entry name" value="RASGEF_cat_dom_sf"/>
</dbReference>
<dbReference type="VEuPathDB" id="FungiDB:PV09_07278"/>
<dbReference type="SMART" id="SM00173">
    <property type="entry name" value="RAS"/>
    <property type="match status" value="1"/>
</dbReference>
<evidence type="ECO:0000313" key="6">
    <source>
        <dbReference type="EMBL" id="KIW01235.1"/>
    </source>
</evidence>
<evidence type="ECO:0000259" key="5">
    <source>
        <dbReference type="PROSITE" id="PS50212"/>
    </source>
</evidence>
<dbReference type="Pfam" id="PF00618">
    <property type="entry name" value="RasGEF_N"/>
    <property type="match status" value="1"/>
</dbReference>
<reference evidence="6 7" key="1">
    <citation type="submission" date="2015-01" db="EMBL/GenBank/DDBJ databases">
        <title>The Genome Sequence of Ochroconis gallopava CBS43764.</title>
        <authorList>
            <consortium name="The Broad Institute Genomics Platform"/>
            <person name="Cuomo C."/>
            <person name="de Hoog S."/>
            <person name="Gorbushina A."/>
            <person name="Stielow B."/>
            <person name="Teixiera M."/>
            <person name="Abouelleil A."/>
            <person name="Chapman S.B."/>
            <person name="Priest M."/>
            <person name="Young S.K."/>
            <person name="Wortman J."/>
            <person name="Nusbaum C."/>
            <person name="Birren B."/>
        </authorList>
    </citation>
    <scope>NUCLEOTIDE SEQUENCE [LARGE SCALE GENOMIC DNA]</scope>
    <source>
        <strain evidence="6 7">CBS 43764</strain>
    </source>
</reference>
<accession>A0A0D2A437</accession>
<dbReference type="InterPro" id="IPR000651">
    <property type="entry name" value="Ras-like_Gua-exchang_fac_N"/>
</dbReference>
<gene>
    <name evidence="6" type="ORF">PV09_07278</name>
</gene>
<dbReference type="InterPro" id="IPR001895">
    <property type="entry name" value="RASGEF_cat_dom"/>
</dbReference>
<dbReference type="Gene3D" id="3.40.50.300">
    <property type="entry name" value="P-loop containing nucleotide triphosphate hydrolases"/>
    <property type="match status" value="1"/>
</dbReference>
<protein>
    <recommendedName>
        <fullName evidence="8">Ras-GEF domain-containing protein</fullName>
    </recommendedName>
</protein>
<organism evidence="6 7">
    <name type="scientific">Verruconis gallopava</name>
    <dbReference type="NCBI Taxonomy" id="253628"/>
    <lineage>
        <taxon>Eukaryota</taxon>
        <taxon>Fungi</taxon>
        <taxon>Dikarya</taxon>
        <taxon>Ascomycota</taxon>
        <taxon>Pezizomycotina</taxon>
        <taxon>Dothideomycetes</taxon>
        <taxon>Pleosporomycetidae</taxon>
        <taxon>Venturiales</taxon>
        <taxon>Sympoventuriaceae</taxon>
        <taxon>Verruconis</taxon>
    </lineage>
</organism>
<dbReference type="GO" id="GO:0005886">
    <property type="term" value="C:plasma membrane"/>
    <property type="evidence" value="ECO:0007669"/>
    <property type="project" value="TreeGrafter"/>
</dbReference>
<evidence type="ECO:0000256" key="1">
    <source>
        <dbReference type="ARBA" id="ARBA00022658"/>
    </source>
</evidence>
<evidence type="ECO:0000313" key="7">
    <source>
        <dbReference type="Proteomes" id="UP000053259"/>
    </source>
</evidence>
<dbReference type="PANTHER" id="PTHR23113:SF348">
    <property type="entry name" value="GUANYL-NUCLEOTIDE EXCHANGE FACTOR RASGEF, PUTATIVE (AFU_ORTHOLOGUE AFUA_1G04700)-RELATED"/>
    <property type="match status" value="1"/>
</dbReference>
<dbReference type="SMART" id="SM00147">
    <property type="entry name" value="RasGEF"/>
    <property type="match status" value="1"/>
</dbReference>
<dbReference type="Gene3D" id="1.20.870.10">
    <property type="entry name" value="Son of sevenless (SoS) protein Chain: S domain 1"/>
    <property type="match status" value="1"/>
</dbReference>
<dbReference type="GO" id="GO:0007265">
    <property type="term" value="P:Ras protein signal transduction"/>
    <property type="evidence" value="ECO:0007669"/>
    <property type="project" value="TreeGrafter"/>
</dbReference>
<dbReference type="RefSeq" id="XP_016211104.1">
    <property type="nucleotide sequence ID" value="XM_016361028.1"/>
</dbReference>
<dbReference type="PROSITE" id="PS50009">
    <property type="entry name" value="RASGEF_CAT"/>
    <property type="match status" value="1"/>
</dbReference>